<dbReference type="AlphaFoldDB" id="A0A0D7AIQ4"/>
<keyword evidence="7 12" id="KW-1015">Disulfide bond</keyword>
<accession>A0A0D7AIQ4</accession>
<evidence type="ECO:0000256" key="6">
    <source>
        <dbReference type="ARBA" id="ARBA00022837"/>
    </source>
</evidence>
<dbReference type="SUPFAM" id="SSF48225">
    <property type="entry name" value="Seven-hairpin glycosidases"/>
    <property type="match status" value="1"/>
</dbReference>
<sequence length="530" mass="60814">MVWYHQSRSFSRRYWNNVIRLAGLSCLMYIVYLVKLMNTSSPPFIDKRDAIVHTFKNAWAAYERDAMGCDEYHPISRRGSNITDAGGIGYTILDAMDTMWIMDLQPEYARAREWVETQLSFDRDGVFSTFETTIRVLGGLLSLFHLTTDRLYLNKAVELADRILPTFDTDTGLPLPSINLRERVGVVDRYAPSMISTAEATTLQLEFKDLAEVTGNKEYWYKVEKPMKLVYKIRRDHNLVPIFMNVHTATFMHSDIRLGSRGDSYYEYLLYDRSEDVYRKMYEGAMQGLHDQLVQHTFVRNMTYIAELIPTGQTHYTSPKQDHLVCFLAGSLMLGATTVGALVEPVSIPPRMEELSSVGRRDWQTGVALLDTCMKTHEQSATGLSPEIAMFRTEGDKPDPKRDWYIKGSRPGGPATYDARYMLRPETIESIFVAWRLTGDTNYRDFAWSLWNAIEKYCAVATGGYATVKDVDTVPVSLDDKQETFFLSETLKYMYLTFANTSVLPLDEFVFNTEAHPLPIFKPTIRPRFS</sequence>
<proteinExistence type="inferred from homology"/>
<keyword evidence="5 13" id="KW-0378">Hydrolase</keyword>
<evidence type="ECO:0000313" key="15">
    <source>
        <dbReference type="EMBL" id="KIY51725.1"/>
    </source>
</evidence>
<keyword evidence="6 11" id="KW-0106">Calcium</keyword>
<dbReference type="Gene3D" id="1.50.10.10">
    <property type="match status" value="1"/>
</dbReference>
<name>A0A0D7AIQ4_9AGAR</name>
<protein>
    <recommendedName>
        <fullName evidence="13">alpha-1,2-Mannosidase</fullName>
        <ecNumber evidence="13">3.2.1.-</ecNumber>
    </recommendedName>
</protein>
<dbReference type="OrthoDB" id="8118055at2759"/>
<feature type="active site" description="Proton donor" evidence="10">
    <location>
        <position position="387"/>
    </location>
</feature>
<evidence type="ECO:0000256" key="13">
    <source>
        <dbReference type="RuleBase" id="RU361193"/>
    </source>
</evidence>
<dbReference type="GO" id="GO:0005509">
    <property type="term" value="F:calcium ion binding"/>
    <property type="evidence" value="ECO:0007669"/>
    <property type="project" value="InterPro"/>
</dbReference>
<comment type="cofactor">
    <cofactor evidence="1 11">
        <name>Ca(2+)</name>
        <dbReference type="ChEBI" id="CHEBI:29108"/>
    </cofactor>
</comment>
<dbReference type="GO" id="GO:0004571">
    <property type="term" value="F:mannosyl-oligosaccharide 1,2-alpha-mannosidase activity"/>
    <property type="evidence" value="ECO:0007669"/>
    <property type="project" value="UniProtKB-EC"/>
</dbReference>
<dbReference type="EC" id="3.2.1.-" evidence="13"/>
<dbReference type="GO" id="GO:0005783">
    <property type="term" value="C:endoplasmic reticulum"/>
    <property type="evidence" value="ECO:0007669"/>
    <property type="project" value="TreeGrafter"/>
</dbReference>
<evidence type="ECO:0000256" key="4">
    <source>
        <dbReference type="ARBA" id="ARBA00022723"/>
    </source>
</evidence>
<dbReference type="Proteomes" id="UP000054144">
    <property type="component" value="Unassembled WGS sequence"/>
</dbReference>
<comment type="catalytic activity">
    <reaction evidence="9">
        <text>N(4)-(alpha-D-Man-(1-&gt;2)-alpha-D-Man-(1-&gt;2)-alpha-D-Man-(1-&gt;3)-[alpha-D-Man-(1-&gt;2)-alpha-D-Man-(1-&gt;3)-[alpha-D-Man-(1-&gt;2)-alpha-D-Man-(1-&gt;6)]-alpha-D-Man-(1-&gt;6)]-beta-D-Man-(1-&gt;4)-beta-D-GlcNAc-(1-&gt;4)-beta-D-GlcNAc)-L-asparaginyl-[protein] (N-glucan mannose isomer 9A1,2,3B1,2,3) + 4 H2O = N(4)-(alpha-D-Man-(1-&gt;3)-[alpha-D-Man-(1-&gt;3)-[alpha-D-Man-(1-&gt;6)]-alpha-D-Man-(1-&gt;6)]-beta-D-Man-(1-&gt;4)-beta-D-GlcNAc-(1-&gt;4)-beta-D-GlcNAc)-L-asparaginyl-[protein] (N-glucan mannose isomer 5A1,2) + 4 beta-D-mannose</text>
        <dbReference type="Rhea" id="RHEA:56008"/>
        <dbReference type="Rhea" id="RHEA-COMP:14356"/>
        <dbReference type="Rhea" id="RHEA-COMP:14367"/>
        <dbReference type="ChEBI" id="CHEBI:15377"/>
        <dbReference type="ChEBI" id="CHEBI:28563"/>
        <dbReference type="ChEBI" id="CHEBI:59087"/>
        <dbReference type="ChEBI" id="CHEBI:139493"/>
        <dbReference type="EC" id="3.2.1.113"/>
    </reaction>
</comment>
<dbReference type="EMBL" id="KN881648">
    <property type="protein sequence ID" value="KIY51725.1"/>
    <property type="molecule type" value="Genomic_DNA"/>
</dbReference>
<feature type="binding site" evidence="11">
    <location>
        <position position="513"/>
    </location>
    <ligand>
        <name>Ca(2+)</name>
        <dbReference type="ChEBI" id="CHEBI:29108"/>
    </ligand>
</feature>
<dbReference type="InterPro" id="IPR001382">
    <property type="entry name" value="Glyco_hydro_47"/>
</dbReference>
<evidence type="ECO:0000256" key="12">
    <source>
        <dbReference type="PIRSR" id="PIRSR601382-3"/>
    </source>
</evidence>
<evidence type="ECO:0000256" key="10">
    <source>
        <dbReference type="PIRSR" id="PIRSR601382-1"/>
    </source>
</evidence>
<dbReference type="InterPro" id="IPR012341">
    <property type="entry name" value="6hp_glycosidase-like_sf"/>
</dbReference>
<dbReference type="GO" id="GO:0036503">
    <property type="term" value="P:ERAD pathway"/>
    <property type="evidence" value="ECO:0007669"/>
    <property type="project" value="UniProtKB-ARBA"/>
</dbReference>
<comment type="pathway">
    <text evidence="2">Protein modification; protein glycosylation.</text>
</comment>
<feature type="active site" evidence="10">
    <location>
        <position position="263"/>
    </location>
</feature>
<evidence type="ECO:0000256" key="11">
    <source>
        <dbReference type="PIRSR" id="PIRSR601382-2"/>
    </source>
</evidence>
<dbReference type="InterPro" id="IPR050749">
    <property type="entry name" value="Glycosyl_Hydrolase_47"/>
</dbReference>
<dbReference type="GO" id="GO:0005975">
    <property type="term" value="P:carbohydrate metabolic process"/>
    <property type="evidence" value="ECO:0007669"/>
    <property type="project" value="InterPro"/>
</dbReference>
<keyword evidence="16" id="KW-1185">Reference proteome</keyword>
<feature type="disulfide bond" evidence="12">
    <location>
        <begin position="326"/>
        <end position="373"/>
    </location>
</feature>
<feature type="active site" evidence="10">
    <location>
        <position position="426"/>
    </location>
</feature>
<dbReference type="GO" id="GO:0016020">
    <property type="term" value="C:membrane"/>
    <property type="evidence" value="ECO:0007669"/>
    <property type="project" value="InterPro"/>
</dbReference>
<evidence type="ECO:0000256" key="5">
    <source>
        <dbReference type="ARBA" id="ARBA00022801"/>
    </source>
</evidence>
<keyword evidence="4 11" id="KW-0479">Metal-binding</keyword>
<evidence type="ECO:0000256" key="2">
    <source>
        <dbReference type="ARBA" id="ARBA00004922"/>
    </source>
</evidence>
<feature type="transmembrane region" description="Helical" evidence="14">
    <location>
        <begin position="14"/>
        <end position="34"/>
    </location>
</feature>
<keyword evidence="14" id="KW-0812">Transmembrane</keyword>
<evidence type="ECO:0000313" key="16">
    <source>
        <dbReference type="Proteomes" id="UP000054144"/>
    </source>
</evidence>
<feature type="active site" description="Proton donor" evidence="10">
    <location>
        <position position="131"/>
    </location>
</feature>
<keyword evidence="14" id="KW-1133">Transmembrane helix</keyword>
<dbReference type="PRINTS" id="PR00747">
    <property type="entry name" value="GLYHDRLASE47"/>
</dbReference>
<dbReference type="PANTHER" id="PTHR11742">
    <property type="entry name" value="MANNOSYL-OLIGOSACCHARIDE ALPHA-1,2-MANNOSIDASE-RELATED"/>
    <property type="match status" value="1"/>
</dbReference>
<gene>
    <name evidence="15" type="ORF">FISHEDRAFT_64070</name>
</gene>
<dbReference type="InterPro" id="IPR036026">
    <property type="entry name" value="Seven-hairpin_glycosidases"/>
</dbReference>
<evidence type="ECO:0000256" key="7">
    <source>
        <dbReference type="ARBA" id="ARBA00023157"/>
    </source>
</evidence>
<dbReference type="PANTHER" id="PTHR11742:SF55">
    <property type="entry name" value="ENDOPLASMIC RETICULUM MANNOSYL-OLIGOSACCHARIDE 1,2-ALPHA-MANNOSIDASE"/>
    <property type="match status" value="1"/>
</dbReference>
<evidence type="ECO:0000256" key="14">
    <source>
        <dbReference type="SAM" id="Phobius"/>
    </source>
</evidence>
<evidence type="ECO:0000256" key="1">
    <source>
        <dbReference type="ARBA" id="ARBA00001913"/>
    </source>
</evidence>
<dbReference type="Pfam" id="PF01532">
    <property type="entry name" value="Glyco_hydro_47"/>
    <property type="match status" value="1"/>
</dbReference>
<reference evidence="15 16" key="1">
    <citation type="journal article" date="2015" name="Fungal Genet. Biol.">
        <title>Evolution of novel wood decay mechanisms in Agaricales revealed by the genome sequences of Fistulina hepatica and Cylindrobasidium torrendii.</title>
        <authorList>
            <person name="Floudas D."/>
            <person name="Held B.W."/>
            <person name="Riley R."/>
            <person name="Nagy L.G."/>
            <person name="Koehler G."/>
            <person name="Ransdell A.S."/>
            <person name="Younus H."/>
            <person name="Chow J."/>
            <person name="Chiniquy J."/>
            <person name="Lipzen A."/>
            <person name="Tritt A."/>
            <person name="Sun H."/>
            <person name="Haridas S."/>
            <person name="LaButti K."/>
            <person name="Ohm R.A."/>
            <person name="Kues U."/>
            <person name="Blanchette R.A."/>
            <person name="Grigoriev I.V."/>
            <person name="Minto R.E."/>
            <person name="Hibbett D.S."/>
        </authorList>
    </citation>
    <scope>NUCLEOTIDE SEQUENCE [LARGE SCALE GENOMIC DNA]</scope>
    <source>
        <strain evidence="15 16">ATCC 64428</strain>
    </source>
</reference>
<comment type="similarity">
    <text evidence="3 13">Belongs to the glycosyl hydrolase 47 family.</text>
</comment>
<comment type="catalytic activity">
    <reaction evidence="8">
        <text>N(4)-(alpha-D-Man-(1-&gt;2)-alpha-D-Man-(1-&gt;2)-alpha-D-Man-(1-&gt;3)-[alpha-D-Man-(1-&gt;3)-[alpha-D-Man-(1-&gt;2)-alpha-D-Man-(1-&gt;6)]-alpha-D-Man-(1-&gt;6)]-beta-D-Man-(1-&gt;4)-beta-D-GlcNAc-(1-&gt;4)-beta-D-GlcNAc)-L-asparaginyl-[protein] (N-glucan mannose isomer 8A1,2,3B1,3) + 3 H2O = N(4)-(alpha-D-Man-(1-&gt;3)-[alpha-D-Man-(1-&gt;3)-[alpha-D-Man-(1-&gt;6)]-alpha-D-Man-(1-&gt;6)]-beta-D-Man-(1-&gt;4)-beta-D-GlcNAc-(1-&gt;4)-beta-D-GlcNAc)-L-asparaginyl-[protein] (N-glucan mannose isomer 5A1,2) + 3 beta-D-mannose</text>
        <dbReference type="Rhea" id="RHEA:56028"/>
        <dbReference type="Rhea" id="RHEA-COMP:14358"/>
        <dbReference type="Rhea" id="RHEA-COMP:14367"/>
        <dbReference type="ChEBI" id="CHEBI:15377"/>
        <dbReference type="ChEBI" id="CHEBI:28563"/>
        <dbReference type="ChEBI" id="CHEBI:59087"/>
        <dbReference type="ChEBI" id="CHEBI:60628"/>
        <dbReference type="EC" id="3.2.1.113"/>
    </reaction>
</comment>
<evidence type="ECO:0000256" key="3">
    <source>
        <dbReference type="ARBA" id="ARBA00007658"/>
    </source>
</evidence>
<evidence type="ECO:0000256" key="9">
    <source>
        <dbReference type="ARBA" id="ARBA00048605"/>
    </source>
</evidence>
<organism evidence="15 16">
    <name type="scientific">Fistulina hepatica ATCC 64428</name>
    <dbReference type="NCBI Taxonomy" id="1128425"/>
    <lineage>
        <taxon>Eukaryota</taxon>
        <taxon>Fungi</taxon>
        <taxon>Dikarya</taxon>
        <taxon>Basidiomycota</taxon>
        <taxon>Agaricomycotina</taxon>
        <taxon>Agaricomycetes</taxon>
        <taxon>Agaricomycetidae</taxon>
        <taxon>Agaricales</taxon>
        <taxon>Fistulinaceae</taxon>
        <taxon>Fistulina</taxon>
    </lineage>
</organism>
<keyword evidence="13" id="KW-0326">Glycosidase</keyword>
<evidence type="ECO:0000256" key="8">
    <source>
        <dbReference type="ARBA" id="ARBA00047669"/>
    </source>
</evidence>
<keyword evidence="14" id="KW-0472">Membrane</keyword>